<comment type="caution">
    <text evidence="3">The sequence shown here is derived from an EMBL/GenBank/DDBJ whole genome shotgun (WGS) entry which is preliminary data.</text>
</comment>
<protein>
    <recommendedName>
        <fullName evidence="5">Primosomal protein</fullName>
    </recommendedName>
</protein>
<keyword evidence="2" id="KW-0472">Membrane</keyword>
<evidence type="ECO:0000256" key="1">
    <source>
        <dbReference type="SAM" id="Coils"/>
    </source>
</evidence>
<dbReference type="EMBL" id="RQFD01000021">
    <property type="protein sequence ID" value="TGK45516.1"/>
    <property type="molecule type" value="Genomic_DNA"/>
</dbReference>
<name>A0ABY2L0F6_9LEPT</name>
<feature type="coiled-coil region" evidence="1">
    <location>
        <begin position="711"/>
        <end position="763"/>
    </location>
</feature>
<gene>
    <name evidence="3" type="ORF">EHQ10_18895</name>
</gene>
<feature type="transmembrane region" description="Helical" evidence="2">
    <location>
        <begin position="389"/>
        <end position="410"/>
    </location>
</feature>
<keyword evidence="1" id="KW-0175">Coiled coil</keyword>
<evidence type="ECO:0000313" key="3">
    <source>
        <dbReference type="EMBL" id="TGK45516.1"/>
    </source>
</evidence>
<reference evidence="4" key="1">
    <citation type="journal article" date="2019" name="PLoS Negl. Trop. Dis.">
        <title>Revisiting the worldwide diversity of Leptospira species in the environment.</title>
        <authorList>
            <person name="Vincent A.T."/>
            <person name="Schiettekatte O."/>
            <person name="Bourhy P."/>
            <person name="Veyrier F.J."/>
            <person name="Picardeau M."/>
        </authorList>
    </citation>
    <scope>NUCLEOTIDE SEQUENCE [LARGE SCALE GENOMIC DNA]</scope>
    <source>
        <strain evidence="4">201800295</strain>
    </source>
</reference>
<keyword evidence="2" id="KW-1133">Transmembrane helix</keyword>
<dbReference type="RefSeq" id="WP_135755049.1">
    <property type="nucleotide sequence ID" value="NZ_RQFD01000021.1"/>
</dbReference>
<organism evidence="3 4">
    <name type="scientific">Leptospira bouyouniensis</name>
    <dbReference type="NCBI Taxonomy" id="2484911"/>
    <lineage>
        <taxon>Bacteria</taxon>
        <taxon>Pseudomonadati</taxon>
        <taxon>Spirochaetota</taxon>
        <taxon>Spirochaetia</taxon>
        <taxon>Leptospirales</taxon>
        <taxon>Leptospiraceae</taxon>
        <taxon>Leptospira</taxon>
    </lineage>
</organism>
<dbReference type="Proteomes" id="UP000297617">
    <property type="component" value="Unassembled WGS sequence"/>
</dbReference>
<keyword evidence="2" id="KW-0812">Transmembrane</keyword>
<proteinExistence type="predicted"/>
<keyword evidence="4" id="KW-1185">Reference proteome</keyword>
<dbReference type="PANTHER" id="PTHR45615">
    <property type="entry name" value="MYOSIN HEAVY CHAIN, NON-MUSCLE"/>
    <property type="match status" value="1"/>
</dbReference>
<accession>A0ABY2L0F6</accession>
<feature type="coiled-coil region" evidence="1">
    <location>
        <begin position="794"/>
        <end position="879"/>
    </location>
</feature>
<evidence type="ECO:0000256" key="2">
    <source>
        <dbReference type="SAM" id="Phobius"/>
    </source>
</evidence>
<dbReference type="PANTHER" id="PTHR45615:SF40">
    <property type="entry name" value="MYOSIN HEAVY CHAIN, NON-MUSCLE"/>
    <property type="match status" value="1"/>
</dbReference>
<feature type="transmembrane region" description="Helical" evidence="2">
    <location>
        <begin position="344"/>
        <end position="377"/>
    </location>
</feature>
<evidence type="ECO:0000313" key="4">
    <source>
        <dbReference type="Proteomes" id="UP000297617"/>
    </source>
</evidence>
<sequence>MSESATVQAVYSEMILGTSQYEAAMYRIFGLHQEHDRSVSRIGNIGDQNFTKLKKAISSTSPTLNDMKTRLERLNNILGNTTLGSERFKKIQEEVKRTEAIIEKASGKIAQSTKEPKHAFEELAKLAGSAAFVAATTSMVKGALAVTGEFQKYNSVLKISLGSQAAATKAMGLLTEYAAKTPYQLNEATSGYIKLVNRGLRPTMEEMVKLGDLAASQGKSLDQVVEAALDAMTGENERLKEFGIKAKDAGDKVSLTFKGVTQTVVKSEEAIQNAILAFGGMKGVAGSMAAVAETWEGQVSNLADTTDMVKKAIGDDLYGAASTGVRGIKDLLEWILRFRNENPALFRTIVQLTAGLAILIGVIAGASGIMVAVKMAIPVIQSLGVTMNLALGPIGLITGAVMALAGAFLYMKNRADEARNAAAKVAADKIAVKDIPKALATLEEIQNKSTEKMNGLIETKEIEKYIKKFKELGLTIKEINSIFIKDSGHEGHGKIRSSQIERIIKELKEKQQVEEKGDKNLPPRITGIKNHTIALKDLINTIDLLSKAYNKPLEFKADFASIEEAKEATSVLEKFGATVSEIPGSKDGKVQVSLDIALKPGQKLNEEMQKALQKAKGYSEVKVKAEVQIVNVSAGAFDPLVNAAGLASEKMGGKLKEFFGSQLGNTIKGALSMLGEMANQAIALIQSKAQLANARSRKLITFTDWLSQYAAKQDEKELARLEERINAELEALSRKNDAILAEQEEYEKRKQEIERKYSEEKNLAEDENYLAEVARLEASYNDKIAMLEQIYGDTEQYEIERLALIEELEQMKLDLANQFQNAWQDEKEKSLDDLEDEEIAKEEDWKARQLEIEAEKKRLEEERETREKELAKAKEERDKKAAIMKYKAELAAWAASKVANIAAIKMQMAMGVMNAIAAGVSMAALGGPVGWVLGPALAATLSGLILTTGSTSMAAVASEPPPMPPQFERGGFVSGLRHKDGGVNANLEGGEYVMPRAATARNFQTLEAMRNGRSLNQDQLIINQYFTNTFYEKDNYDEFKRRMNEDMRFGVMSAVPG</sequence>
<evidence type="ECO:0008006" key="5">
    <source>
        <dbReference type="Google" id="ProtNLM"/>
    </source>
</evidence>